<proteinExistence type="predicted"/>
<name>A0A1H7RYR3_9GAMM</name>
<evidence type="ECO:0008006" key="3">
    <source>
        <dbReference type="Google" id="ProtNLM"/>
    </source>
</evidence>
<dbReference type="PANTHER" id="PTHR38436">
    <property type="entry name" value="POLYKETIDE CYCLASE SNOAL-LIKE DOMAIN"/>
    <property type="match status" value="1"/>
</dbReference>
<dbReference type="Pfam" id="PF07366">
    <property type="entry name" value="SnoaL"/>
    <property type="match status" value="1"/>
</dbReference>
<dbReference type="Proteomes" id="UP000185766">
    <property type="component" value="Unassembled WGS sequence"/>
</dbReference>
<dbReference type="AlphaFoldDB" id="A0A1H7RYR3"/>
<dbReference type="InterPro" id="IPR009959">
    <property type="entry name" value="Cyclase_SnoaL-like"/>
</dbReference>
<accession>A0A1H7RYR3</accession>
<dbReference type="OrthoDB" id="6981692at2"/>
<dbReference type="NCBIfam" id="TIGR02096">
    <property type="entry name" value="ketosteroid isomerase-related protein"/>
    <property type="match status" value="1"/>
</dbReference>
<dbReference type="Gene3D" id="3.10.450.50">
    <property type="match status" value="1"/>
</dbReference>
<organism evidence="1 2">
    <name type="scientific">Atopomonas hussainii</name>
    <dbReference type="NCBI Taxonomy" id="1429083"/>
    <lineage>
        <taxon>Bacteria</taxon>
        <taxon>Pseudomonadati</taxon>
        <taxon>Pseudomonadota</taxon>
        <taxon>Gammaproteobacteria</taxon>
        <taxon>Pseudomonadales</taxon>
        <taxon>Pseudomonadaceae</taxon>
        <taxon>Atopomonas</taxon>
    </lineage>
</organism>
<dbReference type="PANTHER" id="PTHR38436:SF1">
    <property type="entry name" value="ESTER CYCLASE"/>
    <property type="match status" value="1"/>
</dbReference>
<evidence type="ECO:0000313" key="2">
    <source>
        <dbReference type="Proteomes" id="UP000185766"/>
    </source>
</evidence>
<keyword evidence="2" id="KW-1185">Reference proteome</keyword>
<reference evidence="1 2" key="1">
    <citation type="submission" date="2016-10" db="EMBL/GenBank/DDBJ databases">
        <authorList>
            <person name="de Groot N.N."/>
        </authorList>
    </citation>
    <scope>NUCLEOTIDE SEQUENCE [LARGE SCALE GENOMIC DNA]</scope>
    <source>
        <strain evidence="1 2">JCM 19513</strain>
    </source>
</reference>
<dbReference type="RefSeq" id="WP_071872821.1">
    <property type="nucleotide sequence ID" value="NZ_FOAS01000016.1"/>
</dbReference>
<dbReference type="SUPFAM" id="SSF54427">
    <property type="entry name" value="NTF2-like"/>
    <property type="match status" value="1"/>
</dbReference>
<sequence length="147" mass="16649">MQLEELKRITRQHIDLSWNKGHLALVEQRHALNFQYKSSFVGHPLDTAGYQALVVEIRDAMTDLHVEIEDIIAENRTVVTWSTFMGTIAKPALGYPASDKLLSISAMAFWRYSPAGKLEELCTLFDMESFRAQLGLQMRPSAEIALP</sequence>
<dbReference type="EMBL" id="FOAS01000016">
    <property type="protein sequence ID" value="SEL64507.1"/>
    <property type="molecule type" value="Genomic_DNA"/>
</dbReference>
<dbReference type="GO" id="GO:0030638">
    <property type="term" value="P:polyketide metabolic process"/>
    <property type="evidence" value="ECO:0007669"/>
    <property type="project" value="InterPro"/>
</dbReference>
<dbReference type="InterPro" id="IPR032710">
    <property type="entry name" value="NTF2-like_dom_sf"/>
</dbReference>
<dbReference type="STRING" id="1429083.GCA_001885685_00238"/>
<dbReference type="InterPro" id="IPR011721">
    <property type="entry name" value="CHP02096"/>
</dbReference>
<protein>
    <recommendedName>
        <fullName evidence="3">Ester cyclase</fullName>
    </recommendedName>
</protein>
<evidence type="ECO:0000313" key="1">
    <source>
        <dbReference type="EMBL" id="SEL64507.1"/>
    </source>
</evidence>
<gene>
    <name evidence="1" type="ORF">SAMN05216214_11636</name>
</gene>